<evidence type="ECO:0000313" key="2">
    <source>
        <dbReference type="EMBL" id="SNX50234.1"/>
    </source>
</evidence>
<sequence length="369" mass="43210">MAMGMKSFVYINASTEDEVEFFTEKVVDYFGAGELSEEFERLRLRGKVEQLNQVIARNFDSHTAVLLANKWKIEYQTEIDPDHEPMAWINTSRVSGFCFMMIDFQKRDFMRYLSSMDGEPLSKLKARTQQYANPLDANTRSPRDRRSLNTYRSKSPDCSYAEKIKQEKINEGTAVRVDKIVIDSTPKNPLEFPASSSISSHKERLRLISKYLNDASEETRGELALDALELLINLKINWQNVYLSNNTTEWIDRKNERQLKWIIEILKKEERERFVLPWLATSIDTLYESIITYFDIQWHYDNQSAKNLSAKLKKAWLRKISNEEKNGNSINLRMSSYAQLVELERALSKSSKNIVKDLISQKHREIFEQ</sequence>
<dbReference type="Proteomes" id="UP000219336">
    <property type="component" value="Unassembled WGS sequence"/>
</dbReference>
<organism evidence="2 3">
    <name type="scientific">Vibrio thalassae</name>
    <dbReference type="NCBI Taxonomy" id="1243014"/>
    <lineage>
        <taxon>Bacteria</taxon>
        <taxon>Pseudomonadati</taxon>
        <taxon>Pseudomonadota</taxon>
        <taxon>Gammaproteobacteria</taxon>
        <taxon>Vibrionales</taxon>
        <taxon>Vibrionaceae</taxon>
        <taxon>Vibrio</taxon>
    </lineage>
</organism>
<feature type="region of interest" description="Disordered" evidence="1">
    <location>
        <begin position="131"/>
        <end position="155"/>
    </location>
</feature>
<evidence type="ECO:0000256" key="1">
    <source>
        <dbReference type="SAM" id="MobiDB-lite"/>
    </source>
</evidence>
<proteinExistence type="predicted"/>
<protein>
    <submittedName>
        <fullName evidence="2">Uncharacterized protein</fullName>
    </submittedName>
</protein>
<gene>
    <name evidence="2" type="ORF">VTH8203_03888</name>
</gene>
<evidence type="ECO:0000313" key="3">
    <source>
        <dbReference type="Proteomes" id="UP000219336"/>
    </source>
</evidence>
<keyword evidence="3" id="KW-1185">Reference proteome</keyword>
<feature type="compositionally biased region" description="Polar residues" evidence="1">
    <location>
        <begin position="131"/>
        <end position="140"/>
    </location>
</feature>
<accession>A0A240ENP0</accession>
<dbReference type="EMBL" id="OANU01000110">
    <property type="protein sequence ID" value="SNX50234.1"/>
    <property type="molecule type" value="Genomic_DNA"/>
</dbReference>
<name>A0A240ENP0_9VIBR</name>
<reference evidence="3" key="1">
    <citation type="submission" date="2016-06" db="EMBL/GenBank/DDBJ databases">
        <authorList>
            <person name="Rodrigo-Torres L."/>
            <person name="Arahal R.D."/>
            <person name="Lucena T."/>
        </authorList>
    </citation>
    <scope>NUCLEOTIDE SEQUENCE [LARGE SCALE GENOMIC DNA]</scope>
    <source>
        <strain evidence="3">CECT8203</strain>
    </source>
</reference>
<dbReference type="AlphaFoldDB" id="A0A240ENP0"/>